<sequence>MFRPDERDSEGDVNRPRRRSHPPSYLQDYEVRHPMRHRSPVDEHTRQTTTTDVLHCLRSMREENEQLRLDVLRLTNMMSSSPVLASPPAKSWPRRNVEKTPSTPAHASQLTPFSGHQDPRQHDNATQVTISDESPHSPCSQRDPIVELSDSLQRAGLSSQHVAQSPVTSGESSPHYTDFPPDTPKGSESPPPQGSGAVAKSQLYHQERSCPPSGAVHHQPVDSYSPHHGVTFNQPDGRHRSQRDDAYRRHDDSFHPRDDKYHAQYGAACSQPDDSHSPLYSASYHQPDVRARPLPDERYHHSRSQATASYRQPGQRAHHDDGYHWQDDRHRPSDPIGRHDDHYRPVQGYGYYHGHDEQYRHLDDRYSDDHRHHPYDRLPRTDR</sequence>
<feature type="compositionally biased region" description="Polar residues" evidence="1">
    <location>
        <begin position="99"/>
        <end position="114"/>
    </location>
</feature>
<accession>A0AAV1PSG8</accession>
<dbReference type="EMBL" id="CAWUFR010000254">
    <property type="protein sequence ID" value="CAK6974295.1"/>
    <property type="molecule type" value="Genomic_DNA"/>
</dbReference>
<organism evidence="2 3">
    <name type="scientific">Scomber scombrus</name>
    <name type="common">Atlantic mackerel</name>
    <name type="synonym">Scomber vernalis</name>
    <dbReference type="NCBI Taxonomy" id="13677"/>
    <lineage>
        <taxon>Eukaryota</taxon>
        <taxon>Metazoa</taxon>
        <taxon>Chordata</taxon>
        <taxon>Craniata</taxon>
        <taxon>Vertebrata</taxon>
        <taxon>Euteleostomi</taxon>
        <taxon>Actinopterygii</taxon>
        <taxon>Neopterygii</taxon>
        <taxon>Teleostei</taxon>
        <taxon>Neoteleostei</taxon>
        <taxon>Acanthomorphata</taxon>
        <taxon>Pelagiaria</taxon>
        <taxon>Scombriformes</taxon>
        <taxon>Scombridae</taxon>
        <taxon>Scomber</taxon>
    </lineage>
</organism>
<reference evidence="2 3" key="1">
    <citation type="submission" date="2024-01" db="EMBL/GenBank/DDBJ databases">
        <authorList>
            <person name="Alioto T."/>
            <person name="Alioto T."/>
            <person name="Gomez Garrido J."/>
        </authorList>
    </citation>
    <scope>NUCLEOTIDE SEQUENCE [LARGE SCALE GENOMIC DNA]</scope>
</reference>
<dbReference type="Proteomes" id="UP001314229">
    <property type="component" value="Unassembled WGS sequence"/>
</dbReference>
<feature type="compositionally biased region" description="Basic and acidic residues" evidence="1">
    <location>
        <begin position="287"/>
        <end position="299"/>
    </location>
</feature>
<keyword evidence="3" id="KW-1185">Reference proteome</keyword>
<feature type="compositionally biased region" description="Basic and acidic residues" evidence="1">
    <location>
        <begin position="236"/>
        <end position="262"/>
    </location>
</feature>
<gene>
    <name evidence="2" type="ORF">FSCOSCO3_A016285</name>
</gene>
<feature type="non-terminal residue" evidence="2">
    <location>
        <position position="383"/>
    </location>
</feature>
<protein>
    <submittedName>
        <fullName evidence="2">Uncharacterized protein LOC121815826</fullName>
    </submittedName>
</protein>
<dbReference type="AlphaFoldDB" id="A0AAV1PSG8"/>
<evidence type="ECO:0000256" key="1">
    <source>
        <dbReference type="SAM" id="MobiDB-lite"/>
    </source>
</evidence>
<feature type="compositionally biased region" description="Basic and acidic residues" evidence="1">
    <location>
        <begin position="29"/>
        <end position="46"/>
    </location>
</feature>
<feature type="region of interest" description="Disordered" evidence="1">
    <location>
        <begin position="80"/>
        <end position="383"/>
    </location>
</feature>
<evidence type="ECO:0000313" key="2">
    <source>
        <dbReference type="EMBL" id="CAK6974295.1"/>
    </source>
</evidence>
<evidence type="ECO:0000313" key="3">
    <source>
        <dbReference type="Proteomes" id="UP001314229"/>
    </source>
</evidence>
<name>A0AAV1PSG8_SCOSC</name>
<comment type="caution">
    <text evidence="2">The sequence shown here is derived from an EMBL/GenBank/DDBJ whole genome shotgun (WGS) entry which is preliminary data.</text>
</comment>
<feature type="compositionally biased region" description="Polar residues" evidence="1">
    <location>
        <begin position="150"/>
        <end position="175"/>
    </location>
</feature>
<feature type="compositionally biased region" description="Basic and acidic residues" evidence="1">
    <location>
        <begin position="1"/>
        <end position="15"/>
    </location>
</feature>
<feature type="compositionally biased region" description="Polar residues" evidence="1">
    <location>
        <begin position="124"/>
        <end position="140"/>
    </location>
</feature>
<feature type="region of interest" description="Disordered" evidence="1">
    <location>
        <begin position="1"/>
        <end position="49"/>
    </location>
</feature>
<feature type="compositionally biased region" description="Basic and acidic residues" evidence="1">
    <location>
        <begin position="317"/>
        <end position="344"/>
    </location>
</feature>
<proteinExistence type="predicted"/>
<feature type="compositionally biased region" description="Basic and acidic residues" evidence="1">
    <location>
        <begin position="353"/>
        <end position="383"/>
    </location>
</feature>